<dbReference type="HOGENOM" id="CLU_177619_0_0_9"/>
<organism evidence="6 7">
    <name type="scientific">Coprococcus comes ATCC 27758</name>
    <dbReference type="NCBI Taxonomy" id="470146"/>
    <lineage>
        <taxon>Bacteria</taxon>
        <taxon>Bacillati</taxon>
        <taxon>Bacillota</taxon>
        <taxon>Clostridia</taxon>
        <taxon>Lachnospirales</taxon>
        <taxon>Lachnospiraceae</taxon>
        <taxon>Coprococcus</taxon>
    </lineage>
</organism>
<keyword evidence="4" id="KW-0813">Transport</keyword>
<evidence type="ECO:0000256" key="5">
    <source>
        <dbReference type="ARBA" id="ARBA00031636"/>
    </source>
</evidence>
<dbReference type="EMBL" id="ABVR01000045">
    <property type="protein sequence ID" value="EEG88247.1"/>
    <property type="molecule type" value="Genomic_DNA"/>
</dbReference>
<dbReference type="GO" id="GO:0005886">
    <property type="term" value="C:plasma membrane"/>
    <property type="evidence" value="ECO:0007669"/>
    <property type="project" value="TreeGrafter"/>
</dbReference>
<evidence type="ECO:0000313" key="7">
    <source>
        <dbReference type="Proteomes" id="UP000003793"/>
    </source>
</evidence>
<sequence>MGKTKQKQDRSHYLFSNQELANLIGPLVIEQLLAVFVGMADSIMVANVGEAAVSGVSLVDNIMILIINIFAALATGGAVVAGQYIGRKDEKISM</sequence>
<evidence type="ECO:0000256" key="2">
    <source>
        <dbReference type="ARBA" id="ARBA00010199"/>
    </source>
</evidence>
<dbReference type="PANTHER" id="PTHR43298:SF2">
    <property type="entry name" value="FMN_FAD EXPORTER YEEO-RELATED"/>
    <property type="match status" value="1"/>
</dbReference>
<dbReference type="InterPro" id="IPR050222">
    <property type="entry name" value="MATE_MdtK"/>
</dbReference>
<evidence type="ECO:0000256" key="4">
    <source>
        <dbReference type="ARBA" id="ARBA00022448"/>
    </source>
</evidence>
<dbReference type="AlphaFoldDB" id="C0BEH0"/>
<proteinExistence type="inferred from homology"/>
<dbReference type="GO" id="GO:0015297">
    <property type="term" value="F:antiporter activity"/>
    <property type="evidence" value="ECO:0007669"/>
    <property type="project" value="InterPro"/>
</dbReference>
<comment type="similarity">
    <text evidence="2">Belongs to the multi antimicrobial extrusion (MATE) (TC 2.A.66.1) family.</text>
</comment>
<accession>C0BEH0</accession>
<name>C0BEH0_9FIRM</name>
<evidence type="ECO:0000256" key="3">
    <source>
        <dbReference type="ARBA" id="ARBA00020268"/>
    </source>
</evidence>
<reference evidence="6 7" key="2">
    <citation type="submission" date="2009-03" db="EMBL/GenBank/DDBJ databases">
        <title>Draft genome sequence of Coprococcus comes (ATCC 27758).</title>
        <authorList>
            <person name="Sudarsanam P."/>
            <person name="Ley R."/>
            <person name="Guruge J."/>
            <person name="Turnbaugh P.J."/>
            <person name="Mahowald M."/>
            <person name="Liep D."/>
            <person name="Gordon J."/>
        </authorList>
    </citation>
    <scope>NUCLEOTIDE SEQUENCE [LARGE SCALE GENOMIC DNA]</scope>
    <source>
        <strain evidence="6 7">ATCC 27758</strain>
    </source>
</reference>
<evidence type="ECO:0000313" key="6">
    <source>
        <dbReference type="EMBL" id="EEG88247.1"/>
    </source>
</evidence>
<reference evidence="6 7" key="1">
    <citation type="submission" date="2009-02" db="EMBL/GenBank/DDBJ databases">
        <authorList>
            <person name="Fulton L."/>
            <person name="Clifton S."/>
            <person name="Fulton B."/>
            <person name="Xu J."/>
            <person name="Minx P."/>
            <person name="Pepin K.H."/>
            <person name="Johnson M."/>
            <person name="Bhonagiri V."/>
            <person name="Nash W.E."/>
            <person name="Mardis E.R."/>
            <person name="Wilson R.K."/>
        </authorList>
    </citation>
    <scope>NUCLEOTIDE SEQUENCE [LARGE SCALE GENOMIC DNA]</scope>
    <source>
        <strain evidence="6 7">ATCC 27758</strain>
    </source>
</reference>
<dbReference type="Proteomes" id="UP000003793">
    <property type="component" value="Unassembled WGS sequence"/>
</dbReference>
<protein>
    <recommendedName>
        <fullName evidence="3">Probable multidrug resistance protein NorM</fullName>
    </recommendedName>
    <alternativeName>
        <fullName evidence="5">Multidrug-efflux transporter</fullName>
    </alternativeName>
</protein>
<evidence type="ECO:0000256" key="1">
    <source>
        <dbReference type="ARBA" id="ARBA00003408"/>
    </source>
</evidence>
<gene>
    <name evidence="6" type="ORF">COPCOM_03582</name>
</gene>
<dbReference type="PANTHER" id="PTHR43298">
    <property type="entry name" value="MULTIDRUG RESISTANCE PROTEIN NORM-RELATED"/>
    <property type="match status" value="1"/>
</dbReference>
<dbReference type="GO" id="GO:0042910">
    <property type="term" value="F:xenobiotic transmembrane transporter activity"/>
    <property type="evidence" value="ECO:0007669"/>
    <property type="project" value="InterPro"/>
</dbReference>
<dbReference type="InterPro" id="IPR002528">
    <property type="entry name" value="MATE_fam"/>
</dbReference>
<comment type="caution">
    <text evidence="6">The sequence shown here is derived from an EMBL/GenBank/DDBJ whole genome shotgun (WGS) entry which is preliminary data.</text>
</comment>
<dbReference type="Pfam" id="PF01554">
    <property type="entry name" value="MatE"/>
    <property type="match status" value="1"/>
</dbReference>
<comment type="function">
    <text evidence="1">Multidrug efflux pump.</text>
</comment>